<organism evidence="2 3">
    <name type="scientific">Putridiphycobacter roseus</name>
    <dbReference type="NCBI Taxonomy" id="2219161"/>
    <lineage>
        <taxon>Bacteria</taxon>
        <taxon>Pseudomonadati</taxon>
        <taxon>Bacteroidota</taxon>
        <taxon>Flavobacteriia</taxon>
        <taxon>Flavobacteriales</taxon>
        <taxon>Crocinitomicaceae</taxon>
        <taxon>Putridiphycobacter</taxon>
    </lineage>
</organism>
<keyword evidence="2" id="KW-0503">Monooxygenase</keyword>
<protein>
    <submittedName>
        <fullName evidence="2">Antibiotic biosynthesis monooxygenase</fullName>
    </submittedName>
</protein>
<gene>
    <name evidence="2" type="ORF">DNU06_07605</name>
</gene>
<sequence length="95" mass="10883">MSITRIVKMSFKPEHAAAFEAYFLTIKSKVAGQPGCRGVKLLKEKGETGVFFTYSQWDSEVDLNNYRHTETFGQIWPTVKNWFADKAGAWTVEEM</sequence>
<dbReference type="InterPro" id="IPR011008">
    <property type="entry name" value="Dimeric_a/b-barrel"/>
</dbReference>
<keyword evidence="3" id="KW-1185">Reference proteome</keyword>
<evidence type="ECO:0000313" key="2">
    <source>
        <dbReference type="EMBL" id="PZE17686.1"/>
    </source>
</evidence>
<feature type="domain" description="ABM" evidence="1">
    <location>
        <begin position="3"/>
        <end position="95"/>
    </location>
</feature>
<dbReference type="AlphaFoldDB" id="A0A2W1NID6"/>
<dbReference type="OrthoDB" id="1120859at2"/>
<evidence type="ECO:0000313" key="3">
    <source>
        <dbReference type="Proteomes" id="UP000249248"/>
    </source>
</evidence>
<dbReference type="InterPro" id="IPR007138">
    <property type="entry name" value="ABM_dom"/>
</dbReference>
<dbReference type="Proteomes" id="UP000249248">
    <property type="component" value="Unassembled WGS sequence"/>
</dbReference>
<dbReference type="PROSITE" id="PS51725">
    <property type="entry name" value="ABM"/>
    <property type="match status" value="1"/>
</dbReference>
<dbReference type="Gene3D" id="3.30.70.100">
    <property type="match status" value="1"/>
</dbReference>
<dbReference type="GO" id="GO:0004497">
    <property type="term" value="F:monooxygenase activity"/>
    <property type="evidence" value="ECO:0007669"/>
    <property type="project" value="UniProtKB-KW"/>
</dbReference>
<comment type="caution">
    <text evidence="2">The sequence shown here is derived from an EMBL/GenBank/DDBJ whole genome shotgun (WGS) entry which is preliminary data.</text>
</comment>
<accession>A0A2W1NID6</accession>
<keyword evidence="2" id="KW-0560">Oxidoreductase</keyword>
<name>A0A2W1NID6_9FLAO</name>
<evidence type="ECO:0000259" key="1">
    <source>
        <dbReference type="PROSITE" id="PS51725"/>
    </source>
</evidence>
<proteinExistence type="predicted"/>
<dbReference type="Pfam" id="PF03992">
    <property type="entry name" value="ABM"/>
    <property type="match status" value="1"/>
</dbReference>
<dbReference type="EMBL" id="QKSB01000003">
    <property type="protein sequence ID" value="PZE17686.1"/>
    <property type="molecule type" value="Genomic_DNA"/>
</dbReference>
<reference evidence="2 3" key="1">
    <citation type="submission" date="2018-06" db="EMBL/GenBank/DDBJ databases">
        <title>The draft genome sequence of Crocinitomix sp. SM1701.</title>
        <authorList>
            <person name="Zhang X."/>
        </authorList>
    </citation>
    <scope>NUCLEOTIDE SEQUENCE [LARGE SCALE GENOMIC DNA]</scope>
    <source>
        <strain evidence="2 3">SM1701</strain>
    </source>
</reference>
<dbReference type="RefSeq" id="WP_111062646.1">
    <property type="nucleotide sequence ID" value="NZ_JBHUCU010000027.1"/>
</dbReference>
<dbReference type="SUPFAM" id="SSF54909">
    <property type="entry name" value="Dimeric alpha+beta barrel"/>
    <property type="match status" value="1"/>
</dbReference>